<organism evidence="1 2">
    <name type="scientific">Aspergillus costaricaensis CBS 115574</name>
    <dbReference type="NCBI Taxonomy" id="1448317"/>
    <lineage>
        <taxon>Eukaryota</taxon>
        <taxon>Fungi</taxon>
        <taxon>Dikarya</taxon>
        <taxon>Ascomycota</taxon>
        <taxon>Pezizomycotina</taxon>
        <taxon>Eurotiomycetes</taxon>
        <taxon>Eurotiomycetidae</taxon>
        <taxon>Eurotiales</taxon>
        <taxon>Aspergillaceae</taxon>
        <taxon>Aspergillus</taxon>
        <taxon>Aspergillus subgen. Circumdati</taxon>
    </lineage>
</organism>
<proteinExistence type="predicted"/>
<dbReference type="Proteomes" id="UP000249748">
    <property type="component" value="Unassembled WGS sequence"/>
</dbReference>
<name>A0ACD1IRA8_9EURO</name>
<protein>
    <submittedName>
        <fullName evidence="1">Uncharacterized protein</fullName>
    </submittedName>
</protein>
<dbReference type="EMBL" id="KZ824538">
    <property type="protein sequence ID" value="RAK92865.1"/>
    <property type="molecule type" value="Genomic_DNA"/>
</dbReference>
<gene>
    <name evidence="1" type="ORF">BO79DRAFT_207254</name>
</gene>
<evidence type="ECO:0000313" key="2">
    <source>
        <dbReference type="Proteomes" id="UP000249748"/>
    </source>
</evidence>
<reference evidence="1" key="1">
    <citation type="submission" date="2018-02" db="EMBL/GenBank/DDBJ databases">
        <title>The genomes of Aspergillus section Nigri reveals drivers in fungal speciation.</title>
        <authorList>
            <consortium name="DOE Joint Genome Institute"/>
            <person name="Vesth T.C."/>
            <person name="Nybo J."/>
            <person name="Theobald S."/>
            <person name="Brandl J."/>
            <person name="Frisvad J.C."/>
            <person name="Nielsen K.F."/>
            <person name="Lyhne E.K."/>
            <person name="Kogle M.E."/>
            <person name="Kuo A."/>
            <person name="Riley R."/>
            <person name="Clum A."/>
            <person name="Nolan M."/>
            <person name="Lipzen A."/>
            <person name="Salamov A."/>
            <person name="Henrissat B."/>
            <person name="Wiebenga A."/>
            <person name="De vries R.P."/>
            <person name="Grigoriev I.V."/>
            <person name="Mortensen U.H."/>
            <person name="Andersen M.R."/>
            <person name="Baker S.E."/>
        </authorList>
    </citation>
    <scope>NUCLEOTIDE SEQUENCE</scope>
    <source>
        <strain evidence="1">CBS 115574</strain>
    </source>
</reference>
<sequence>MKSHSQRWVLRDTLITPADISLGSFIPNVTDLDLDILNDTISLSEHELSVSCTDNVTLSVCSHQASRLEVLIARLVGASSLSAQSTETHVLAKQSYLYTLRQPMQVFERACTSPAVRAWIQHQIEEGNRHRIYFVVGIRTVVDSTASIDRNDQVKRTVDISVPDNILDSGLQALGGGVRVGGNRERGSGVSHQYSATGEQILALRLKRVRLRFFEPGNVDRARLERNTAWIMVSGNRTIQNDESEGVEVDLDDAGETSETETMEVNFLGDDEEKEEDEDEDDDC</sequence>
<keyword evidence="2" id="KW-1185">Reference proteome</keyword>
<evidence type="ECO:0000313" key="1">
    <source>
        <dbReference type="EMBL" id="RAK92865.1"/>
    </source>
</evidence>
<accession>A0ACD1IRA8</accession>